<evidence type="ECO:0000256" key="2">
    <source>
        <dbReference type="ARBA" id="ARBA00022670"/>
    </source>
</evidence>
<accession>A0A7W4UYX1</accession>
<reference evidence="5 6" key="1">
    <citation type="submission" date="2020-08" db="EMBL/GenBank/DDBJ databases">
        <title>Sequencing the genomes of 1000 actinobacteria strains.</title>
        <authorList>
            <person name="Klenk H.-P."/>
        </authorList>
    </citation>
    <scope>NUCLEOTIDE SEQUENCE [LARGE SCALE GENOMIC DNA]</scope>
    <source>
        <strain evidence="5 6">DSM 20146</strain>
    </source>
</reference>
<keyword evidence="5" id="KW-0224">Dipeptidase</keyword>
<dbReference type="Gene3D" id="3.40.50.880">
    <property type="match status" value="1"/>
</dbReference>
<evidence type="ECO:0000256" key="1">
    <source>
        <dbReference type="ARBA" id="ARBA00006534"/>
    </source>
</evidence>
<dbReference type="GO" id="GO:0008236">
    <property type="term" value="F:serine-type peptidase activity"/>
    <property type="evidence" value="ECO:0007669"/>
    <property type="project" value="UniProtKB-KW"/>
</dbReference>
<dbReference type="InterPro" id="IPR005320">
    <property type="entry name" value="Peptidase_S51"/>
</dbReference>
<dbReference type="AlphaFoldDB" id="A0A7W4UYX1"/>
<organism evidence="5 6">
    <name type="scientific">Leifsonia aquatica</name>
    <name type="common">Corynebacterium aquaticum</name>
    <dbReference type="NCBI Taxonomy" id="144185"/>
    <lineage>
        <taxon>Bacteria</taxon>
        <taxon>Bacillati</taxon>
        <taxon>Actinomycetota</taxon>
        <taxon>Actinomycetes</taxon>
        <taxon>Micrococcales</taxon>
        <taxon>Microbacteriaceae</taxon>
        <taxon>Leifsonia</taxon>
    </lineage>
</organism>
<name>A0A7W4UYX1_LEIAQ</name>
<evidence type="ECO:0000256" key="3">
    <source>
        <dbReference type="ARBA" id="ARBA00022801"/>
    </source>
</evidence>
<keyword evidence="2" id="KW-0645">Protease</keyword>
<gene>
    <name evidence="5" type="ORF">FHX33_003038</name>
</gene>
<protein>
    <submittedName>
        <fullName evidence="5">Dipeptidase E</fullName>
        <ecNumber evidence="5">3.4.13.21</ecNumber>
    </submittedName>
</protein>
<proteinExistence type="inferred from homology"/>
<keyword evidence="6" id="KW-1185">Reference proteome</keyword>
<dbReference type="Pfam" id="PF03575">
    <property type="entry name" value="Peptidase_S51"/>
    <property type="match status" value="1"/>
</dbReference>
<sequence length="212" mass="22029">MRLLLLSSGVGAVPAFLEEATGRPGALRVGYVPDAALPYPDAPFVNAEQERIVALGHDVEVVRVGGTPLDETERVLDRVDALYVAGGNTFALLHALRSTGADRAIVDRVRAGLPYIGLSAGSVVAGPTIEPITPMDDPAEARALADRAGLGLVDVVVVPHADGLSYPAAVIERVVAEYGATHPLRLLNDDQAFLVTGEDGGVGSGLRLVRSP</sequence>
<evidence type="ECO:0000313" key="6">
    <source>
        <dbReference type="Proteomes" id="UP000538196"/>
    </source>
</evidence>
<dbReference type="SUPFAM" id="SSF52317">
    <property type="entry name" value="Class I glutamine amidotransferase-like"/>
    <property type="match status" value="1"/>
</dbReference>
<evidence type="ECO:0000256" key="4">
    <source>
        <dbReference type="ARBA" id="ARBA00022825"/>
    </source>
</evidence>
<evidence type="ECO:0000313" key="5">
    <source>
        <dbReference type="EMBL" id="MBB2968268.1"/>
    </source>
</evidence>
<comment type="caution">
    <text evidence="5">The sequence shown here is derived from an EMBL/GenBank/DDBJ whole genome shotgun (WGS) entry which is preliminary data.</text>
</comment>
<keyword evidence="3 5" id="KW-0378">Hydrolase</keyword>
<dbReference type="GO" id="GO:0006508">
    <property type="term" value="P:proteolysis"/>
    <property type="evidence" value="ECO:0007669"/>
    <property type="project" value="UniProtKB-KW"/>
</dbReference>
<dbReference type="InterPro" id="IPR029062">
    <property type="entry name" value="Class_I_gatase-like"/>
</dbReference>
<dbReference type="GO" id="GO:0016805">
    <property type="term" value="F:dipeptidase activity"/>
    <property type="evidence" value="ECO:0007669"/>
    <property type="project" value="UniProtKB-KW"/>
</dbReference>
<comment type="similarity">
    <text evidence="1">Belongs to the peptidase S51 family.</text>
</comment>
<dbReference type="EMBL" id="JACHVP010000003">
    <property type="protein sequence ID" value="MBB2968268.1"/>
    <property type="molecule type" value="Genomic_DNA"/>
</dbReference>
<dbReference type="Proteomes" id="UP000538196">
    <property type="component" value="Unassembled WGS sequence"/>
</dbReference>
<dbReference type="PANTHER" id="PTHR20842:SF0">
    <property type="entry name" value="ALPHA-ASPARTYL DIPEPTIDASE"/>
    <property type="match status" value="1"/>
</dbReference>
<dbReference type="PANTHER" id="PTHR20842">
    <property type="entry name" value="PROTEASE S51 ALPHA-ASPARTYL DIPEPTIDASE"/>
    <property type="match status" value="1"/>
</dbReference>
<keyword evidence="4" id="KW-0720">Serine protease</keyword>
<dbReference type="RefSeq" id="WP_021763646.1">
    <property type="nucleotide sequence ID" value="NZ_JACHVP010000003.1"/>
</dbReference>
<dbReference type="EC" id="3.4.13.21" evidence="5"/>